<proteinExistence type="predicted"/>
<evidence type="ECO:0000313" key="1">
    <source>
        <dbReference type="Proteomes" id="UP000035642"/>
    </source>
</evidence>
<dbReference type="AlphaFoldDB" id="A0A0K0CZM1"/>
<name>A0A0K0CZM1_ANGCA</name>
<reference evidence="2" key="2">
    <citation type="submission" date="2017-02" db="UniProtKB">
        <authorList>
            <consortium name="WormBaseParasite"/>
        </authorList>
    </citation>
    <scope>IDENTIFICATION</scope>
</reference>
<keyword evidence="1" id="KW-1185">Reference proteome</keyword>
<protein>
    <submittedName>
        <fullName evidence="2">Histidine-rich glycoprotein-like</fullName>
    </submittedName>
</protein>
<reference evidence="1" key="1">
    <citation type="submission" date="2012-09" db="EMBL/GenBank/DDBJ databases">
        <authorList>
            <person name="Martin A.A."/>
        </authorList>
    </citation>
    <scope>NUCLEOTIDE SEQUENCE</scope>
</reference>
<dbReference type="WBParaSite" id="ACAC_0000319101-mRNA-1">
    <property type="protein sequence ID" value="ACAC_0000319101-mRNA-1"/>
    <property type="gene ID" value="ACAC_0000319101"/>
</dbReference>
<dbReference type="Proteomes" id="UP000035642">
    <property type="component" value="Unassembled WGS sequence"/>
</dbReference>
<evidence type="ECO:0000313" key="2">
    <source>
        <dbReference type="WBParaSite" id="ACAC_0000319101-mRNA-1"/>
    </source>
</evidence>
<accession>A0A0K0CZM1</accession>
<sequence length="167" mass="19585">MATAGKHDHDYGHDKNYVHGYDKYGSGEYGIQKYGGWKSYEKGEEHGSHYGSGYQKSYGHMPEHHYEHYHHEKPYHHRSYYYDSYHDGDNGKHHDHYDNHYPFYGFNDHHDDGIGSVCGFQLWTLSVGFACEYNWLAHAIDMSNPLFGGLHRNPLDFLRIHSDAHHV</sequence>
<organism evidence="1 2">
    <name type="scientific">Angiostrongylus cantonensis</name>
    <name type="common">Rat lungworm</name>
    <dbReference type="NCBI Taxonomy" id="6313"/>
    <lineage>
        <taxon>Eukaryota</taxon>
        <taxon>Metazoa</taxon>
        <taxon>Ecdysozoa</taxon>
        <taxon>Nematoda</taxon>
        <taxon>Chromadorea</taxon>
        <taxon>Rhabditida</taxon>
        <taxon>Rhabditina</taxon>
        <taxon>Rhabditomorpha</taxon>
        <taxon>Strongyloidea</taxon>
        <taxon>Metastrongylidae</taxon>
        <taxon>Angiostrongylus</taxon>
    </lineage>
</organism>